<feature type="domain" description="Peptidase S9 prolyl oligopeptidase catalytic" evidence="1">
    <location>
        <begin position="535"/>
        <end position="733"/>
    </location>
</feature>
<evidence type="ECO:0000313" key="4">
    <source>
        <dbReference type="Proteomes" id="UP000198967"/>
    </source>
</evidence>
<dbReference type="SUPFAM" id="SSF53474">
    <property type="entry name" value="alpha/beta-Hydrolases"/>
    <property type="match status" value="1"/>
</dbReference>
<evidence type="ECO:0000259" key="2">
    <source>
        <dbReference type="Pfam" id="PF00930"/>
    </source>
</evidence>
<evidence type="ECO:0000259" key="1">
    <source>
        <dbReference type="Pfam" id="PF00326"/>
    </source>
</evidence>
<organism evidence="3 4">
    <name type="scientific">Pseudonocardia oroxyli</name>
    <dbReference type="NCBI Taxonomy" id="366584"/>
    <lineage>
        <taxon>Bacteria</taxon>
        <taxon>Bacillati</taxon>
        <taxon>Actinomycetota</taxon>
        <taxon>Actinomycetes</taxon>
        <taxon>Pseudonocardiales</taxon>
        <taxon>Pseudonocardiaceae</taxon>
        <taxon>Pseudonocardia</taxon>
    </lineage>
</organism>
<dbReference type="InterPro" id="IPR001375">
    <property type="entry name" value="Peptidase_S9_cat"/>
</dbReference>
<sequence>MGNGSVAPRRRVVGRVVAAVGRADAGSSARVTRGCVRPLGAVPRSGPARLRQTARVSTDSFPRLHARTRRFTLGAPRGATVSPDGGRVAFLRSGSGTDPVTRLWSYEVATAEERLVVDPHELDAGHGGDEDLPAEERARRERAREQAGGIVSYATDRALTRAVFPLSGRLFLADFAGGLAPRLIETEGAVVDPRLDPTGERIAYVAGGALHVHEIDTGRTTTVAAEPGVTHGLADFAAAEEMGRMRGFWWSPSGEQLAVARVDESPVRTWWISDPAHPDREPTKVAYPAAGTPNAAVTLEIVGLDGTRTPVPFADEYLVDVVWDAHGLMIQTQPRDQRALRTVAVDPATGATTPLDERTDPVWVEIVPGVPARTDDGRLVQVDDARRLLVAGEPVTPPSLLVRAVLGVDDAVLFTASEEPTSTAVWSWSAEGLERLSPATGLHSGTRAGGTLVLSSTDLTTPTRTTVSGRPLTSHAIVPELEPRITLHRLGSRELATALLLPSWWEPGTPLPVLMDPYGGPHAQRVVQARGAHLTSQWFAEQGFAVVVVDGRGTPGRGPEFERAVHLDLAQPVLDDQVEALQALAVEHPDLDLDRVGIRGWSFGGYLAALAVLRRPDVFHAAVAGAPVTDWALYDTHYTERYLGLPPSTAYDRSSLFPDAAAEGTHRPLMLIHGLADDNVVAAHTLQLSSALLAAGRAHEVLPLSGVTHMTPQEVVAENLLLLQVDFLKRSLGA</sequence>
<dbReference type="Proteomes" id="UP000198967">
    <property type="component" value="Unassembled WGS sequence"/>
</dbReference>
<evidence type="ECO:0000313" key="3">
    <source>
        <dbReference type="EMBL" id="SDF14229.1"/>
    </source>
</evidence>
<accession>A0A1G7IPJ2</accession>
<dbReference type="STRING" id="366584.SAMN05216377_103356"/>
<dbReference type="Pfam" id="PF00326">
    <property type="entry name" value="Peptidase_S9"/>
    <property type="match status" value="1"/>
</dbReference>
<dbReference type="AlphaFoldDB" id="A0A1G7IPJ2"/>
<dbReference type="InterPro" id="IPR029058">
    <property type="entry name" value="AB_hydrolase_fold"/>
</dbReference>
<dbReference type="InterPro" id="IPR050278">
    <property type="entry name" value="Serine_Prot_S9B/DPPIV"/>
</dbReference>
<keyword evidence="4" id="KW-1185">Reference proteome</keyword>
<dbReference type="GO" id="GO:0008236">
    <property type="term" value="F:serine-type peptidase activity"/>
    <property type="evidence" value="ECO:0007669"/>
    <property type="project" value="InterPro"/>
</dbReference>
<protein>
    <submittedName>
        <fullName evidence="3">Dipeptidyl-peptidase-4</fullName>
    </submittedName>
</protein>
<dbReference type="PANTHER" id="PTHR11731">
    <property type="entry name" value="PROTEASE FAMILY S9B,C DIPEPTIDYL-PEPTIDASE IV-RELATED"/>
    <property type="match status" value="1"/>
</dbReference>
<dbReference type="GO" id="GO:0008239">
    <property type="term" value="F:dipeptidyl-peptidase activity"/>
    <property type="evidence" value="ECO:0007669"/>
    <property type="project" value="TreeGrafter"/>
</dbReference>
<dbReference type="Gene3D" id="3.40.50.1820">
    <property type="entry name" value="alpha/beta hydrolase"/>
    <property type="match status" value="1"/>
</dbReference>
<dbReference type="Pfam" id="PF00930">
    <property type="entry name" value="DPPIV_N"/>
    <property type="match status" value="1"/>
</dbReference>
<dbReference type="GO" id="GO:0006508">
    <property type="term" value="P:proteolysis"/>
    <property type="evidence" value="ECO:0007669"/>
    <property type="project" value="InterPro"/>
</dbReference>
<feature type="domain" description="Dipeptidylpeptidase IV N-terminal" evidence="2">
    <location>
        <begin position="166"/>
        <end position="438"/>
    </location>
</feature>
<dbReference type="InterPro" id="IPR002469">
    <property type="entry name" value="Peptidase_S9B_N"/>
</dbReference>
<dbReference type="Gene3D" id="2.140.10.30">
    <property type="entry name" value="Dipeptidylpeptidase IV, N-terminal domain"/>
    <property type="match status" value="1"/>
</dbReference>
<reference evidence="3 4" key="1">
    <citation type="submission" date="2016-10" db="EMBL/GenBank/DDBJ databases">
        <authorList>
            <person name="de Groot N.N."/>
        </authorList>
    </citation>
    <scope>NUCLEOTIDE SEQUENCE [LARGE SCALE GENOMIC DNA]</scope>
    <source>
        <strain evidence="3 4">CGMCC 4.3143</strain>
    </source>
</reference>
<proteinExistence type="predicted"/>
<name>A0A1G7IPJ2_PSEOR</name>
<dbReference type="PANTHER" id="PTHR11731:SF193">
    <property type="entry name" value="DIPEPTIDYL PEPTIDASE 9"/>
    <property type="match status" value="1"/>
</dbReference>
<dbReference type="SUPFAM" id="SSF82171">
    <property type="entry name" value="DPP6 N-terminal domain-like"/>
    <property type="match status" value="1"/>
</dbReference>
<dbReference type="EMBL" id="FNBE01000003">
    <property type="protein sequence ID" value="SDF14229.1"/>
    <property type="molecule type" value="Genomic_DNA"/>
</dbReference>
<gene>
    <name evidence="3" type="ORF">SAMN05216377_103356</name>
</gene>